<gene>
    <name evidence="1" type="ORF">G3435_23715</name>
    <name evidence="2" type="ORF">G3436_24525</name>
</gene>
<dbReference type="AlphaFoldDB" id="A0A6B3NSX5"/>
<dbReference type="EMBL" id="JAAHBV010000668">
    <property type="protein sequence ID" value="NER62152.1"/>
    <property type="molecule type" value="Genomic_DNA"/>
</dbReference>
<name>A0A6B3NSX5_9PSED</name>
<accession>A0A6B3NSX5</accession>
<keyword evidence="4" id="KW-1185">Reference proteome</keyword>
<reference evidence="3 4" key="1">
    <citation type="submission" date="2020-02" db="EMBL/GenBank/DDBJ databases">
        <title>Broccoli isolated Pseudomonas sp.</title>
        <authorList>
            <person name="Fujikawa T."/>
            <person name="Sawada H."/>
        </authorList>
    </citation>
    <scope>NUCLEOTIDE SEQUENCE [LARGE SCALE GENOMIC DNA]</scope>
    <source>
        <strain evidence="2 4">MAFF212427</strain>
        <strain evidence="1 3">MAFF212428</strain>
    </source>
</reference>
<evidence type="ECO:0000313" key="2">
    <source>
        <dbReference type="EMBL" id="NER66442.1"/>
    </source>
</evidence>
<organism evidence="2 4">
    <name type="scientific">Pseudomonas brassicae</name>
    <dbReference type="NCBI Taxonomy" id="2708063"/>
    <lineage>
        <taxon>Bacteria</taxon>
        <taxon>Pseudomonadati</taxon>
        <taxon>Pseudomonadota</taxon>
        <taxon>Gammaproteobacteria</taxon>
        <taxon>Pseudomonadales</taxon>
        <taxon>Pseudomonadaceae</taxon>
        <taxon>Pseudomonas</taxon>
    </lineage>
</organism>
<accession>A0A6M0CXG4</accession>
<protein>
    <submittedName>
        <fullName evidence="2">Uncharacterized protein</fullName>
    </submittedName>
</protein>
<comment type="caution">
    <text evidence="2">The sequence shown here is derived from an EMBL/GenBank/DDBJ whole genome shotgun (WGS) entry which is preliminary data.</text>
</comment>
<evidence type="ECO:0000313" key="4">
    <source>
        <dbReference type="Proteomes" id="UP000482634"/>
    </source>
</evidence>
<dbReference type="RefSeq" id="WP_163950501.1">
    <property type="nucleotide sequence ID" value="NZ_JAAHBU010000467.1"/>
</dbReference>
<dbReference type="Proteomes" id="UP000480410">
    <property type="component" value="Unassembled WGS sequence"/>
</dbReference>
<evidence type="ECO:0000313" key="1">
    <source>
        <dbReference type="EMBL" id="NER62152.1"/>
    </source>
</evidence>
<evidence type="ECO:0000313" key="3">
    <source>
        <dbReference type="Proteomes" id="UP000480410"/>
    </source>
</evidence>
<dbReference type="Proteomes" id="UP000482634">
    <property type="component" value="Unassembled WGS sequence"/>
</dbReference>
<dbReference type="EMBL" id="JAAHBU010000467">
    <property type="protein sequence ID" value="NER66442.1"/>
    <property type="molecule type" value="Genomic_DNA"/>
</dbReference>
<proteinExistence type="predicted"/>
<sequence length="61" mass="6745">MDEYWEAAAGLNEHAENLQKERDRLIAAGKHDEAALISRSLEAMQVALDQPGRMAAGETKH</sequence>